<reference evidence="4" key="1">
    <citation type="journal article" date="2017" name="Front. Plant Sci.">
        <title>Climate Clever Clovers: New Paradigm to Reduce the Environmental Footprint of Ruminants by Breeding Low Methanogenic Forages Utilizing Haplotype Variation.</title>
        <authorList>
            <person name="Kaur P."/>
            <person name="Appels R."/>
            <person name="Bayer P.E."/>
            <person name="Keeble-Gagnere G."/>
            <person name="Wang J."/>
            <person name="Hirakawa H."/>
            <person name="Shirasawa K."/>
            <person name="Vercoe P."/>
            <person name="Stefanova K."/>
            <person name="Durmic Z."/>
            <person name="Nichols P."/>
            <person name="Revell C."/>
            <person name="Isobe S.N."/>
            <person name="Edwards D."/>
            <person name="Erskine W."/>
        </authorList>
    </citation>
    <scope>NUCLEOTIDE SEQUENCE [LARGE SCALE GENOMIC DNA]</scope>
    <source>
        <strain evidence="4">cv. Daliak</strain>
    </source>
</reference>
<dbReference type="Gene3D" id="3.30.420.10">
    <property type="entry name" value="Ribonuclease H-like superfamily/Ribonuclease H"/>
    <property type="match status" value="1"/>
</dbReference>
<evidence type="ECO:0000259" key="1">
    <source>
        <dbReference type="Pfam" id="PF13456"/>
    </source>
</evidence>
<dbReference type="AlphaFoldDB" id="A0A2Z6NMD6"/>
<dbReference type="GO" id="GO:0004523">
    <property type="term" value="F:RNA-DNA hybrid ribonuclease activity"/>
    <property type="evidence" value="ECO:0007669"/>
    <property type="project" value="InterPro"/>
</dbReference>
<protein>
    <recommendedName>
        <fullName evidence="5">RNase H type-1 domain-containing protein</fullName>
    </recommendedName>
</protein>
<organism evidence="3 4">
    <name type="scientific">Trifolium subterraneum</name>
    <name type="common">Subterranean clover</name>
    <dbReference type="NCBI Taxonomy" id="3900"/>
    <lineage>
        <taxon>Eukaryota</taxon>
        <taxon>Viridiplantae</taxon>
        <taxon>Streptophyta</taxon>
        <taxon>Embryophyta</taxon>
        <taxon>Tracheophyta</taxon>
        <taxon>Spermatophyta</taxon>
        <taxon>Magnoliopsida</taxon>
        <taxon>eudicotyledons</taxon>
        <taxon>Gunneridae</taxon>
        <taxon>Pentapetalae</taxon>
        <taxon>rosids</taxon>
        <taxon>fabids</taxon>
        <taxon>Fabales</taxon>
        <taxon>Fabaceae</taxon>
        <taxon>Papilionoideae</taxon>
        <taxon>50 kb inversion clade</taxon>
        <taxon>NPAAA clade</taxon>
        <taxon>Hologalegina</taxon>
        <taxon>IRL clade</taxon>
        <taxon>Trifolieae</taxon>
        <taxon>Trifolium</taxon>
    </lineage>
</organism>
<dbReference type="CDD" id="cd06222">
    <property type="entry name" value="RNase_H_like"/>
    <property type="match status" value="1"/>
</dbReference>
<proteinExistence type="predicted"/>
<sequence length="255" mass="29860">MNAMHHCSQTIHEVSKYEPFDRQGTVLAIPAPKDIYGQDSIGWGGTNNRGFTVKSAYDSHNTRSHPIEGDWKALWSWKDPHRIQTFMWMAAHERLLTNYRRSKWGVGVSPLEWIFKNINNQVLDTHNKKWSTIFMVACWHMWTWRNKTIFEDHFQRPNDSIFKILKMVEDINKYTQHPLNIHQCNTVFIGWNKPREGWIKLNCDGAYKDSLGLARCGGLFRNSDGRWIKGYTRKIGTCDALFAEMWGMHLGMQLA</sequence>
<dbReference type="Pfam" id="PF13966">
    <property type="entry name" value="zf-RVT"/>
    <property type="match status" value="1"/>
</dbReference>
<dbReference type="InterPro" id="IPR012337">
    <property type="entry name" value="RNaseH-like_sf"/>
</dbReference>
<evidence type="ECO:0000259" key="2">
    <source>
        <dbReference type="Pfam" id="PF13966"/>
    </source>
</evidence>
<evidence type="ECO:0008006" key="5">
    <source>
        <dbReference type="Google" id="ProtNLM"/>
    </source>
</evidence>
<feature type="domain" description="RNase H type-1" evidence="1">
    <location>
        <begin position="202"/>
        <end position="255"/>
    </location>
</feature>
<name>A0A2Z6NMD6_TRISU</name>
<dbReference type="GO" id="GO:0003676">
    <property type="term" value="F:nucleic acid binding"/>
    <property type="evidence" value="ECO:0007669"/>
    <property type="project" value="InterPro"/>
</dbReference>
<accession>A0A2Z6NMD6</accession>
<dbReference type="InterPro" id="IPR053151">
    <property type="entry name" value="RNase_H-like"/>
</dbReference>
<dbReference type="Pfam" id="PF13456">
    <property type="entry name" value="RVT_3"/>
    <property type="match status" value="1"/>
</dbReference>
<dbReference type="PANTHER" id="PTHR47723">
    <property type="entry name" value="OS05G0353850 PROTEIN"/>
    <property type="match status" value="1"/>
</dbReference>
<dbReference type="OrthoDB" id="1382866at2759"/>
<dbReference type="InterPro" id="IPR002156">
    <property type="entry name" value="RNaseH_domain"/>
</dbReference>
<dbReference type="SUPFAM" id="SSF53098">
    <property type="entry name" value="Ribonuclease H-like"/>
    <property type="match status" value="1"/>
</dbReference>
<evidence type="ECO:0000313" key="4">
    <source>
        <dbReference type="Proteomes" id="UP000242715"/>
    </source>
</evidence>
<dbReference type="PANTHER" id="PTHR47723:SF19">
    <property type="entry name" value="POLYNUCLEOTIDYL TRANSFERASE, RIBONUCLEASE H-LIKE SUPERFAMILY PROTEIN"/>
    <property type="match status" value="1"/>
</dbReference>
<feature type="domain" description="Reverse transcriptase zinc-binding" evidence="2">
    <location>
        <begin position="51"/>
        <end position="110"/>
    </location>
</feature>
<dbReference type="Proteomes" id="UP000242715">
    <property type="component" value="Unassembled WGS sequence"/>
</dbReference>
<dbReference type="InterPro" id="IPR044730">
    <property type="entry name" value="RNase_H-like_dom_plant"/>
</dbReference>
<dbReference type="EMBL" id="DF974132">
    <property type="protein sequence ID" value="GAU45564.1"/>
    <property type="molecule type" value="Genomic_DNA"/>
</dbReference>
<evidence type="ECO:0000313" key="3">
    <source>
        <dbReference type="EMBL" id="GAU45564.1"/>
    </source>
</evidence>
<keyword evidence="4" id="KW-1185">Reference proteome</keyword>
<dbReference type="InterPro" id="IPR026960">
    <property type="entry name" value="RVT-Znf"/>
</dbReference>
<gene>
    <name evidence="3" type="ORF">TSUD_27650</name>
</gene>
<dbReference type="InterPro" id="IPR036397">
    <property type="entry name" value="RNaseH_sf"/>
</dbReference>